<reference evidence="2 3" key="1">
    <citation type="journal article" date="2010" name="J. Bacteriol.">
        <title>Genome sequence of Lentisphaera araneosa HTCC2155T, the type species of the order Lentisphaerales in the phylum Lentisphaerae.</title>
        <authorList>
            <person name="Thrash J.C."/>
            <person name="Cho J.C."/>
            <person name="Vergin K.L."/>
            <person name="Morris R.M."/>
            <person name="Giovannoni S.J."/>
        </authorList>
    </citation>
    <scope>NUCLEOTIDE SEQUENCE [LARGE SCALE GENOMIC DNA]</scope>
    <source>
        <strain evidence="2 3">HTCC2155</strain>
    </source>
</reference>
<dbReference type="SUPFAM" id="SSF53474">
    <property type="entry name" value="alpha/beta-Hydrolases"/>
    <property type="match status" value="1"/>
</dbReference>
<protein>
    <recommendedName>
        <fullName evidence="1">Serine aminopeptidase S33 domain-containing protein</fullName>
    </recommendedName>
</protein>
<comment type="caution">
    <text evidence="2">The sequence shown here is derived from an EMBL/GenBank/DDBJ whole genome shotgun (WGS) entry which is preliminary data.</text>
</comment>
<dbReference type="InterPro" id="IPR029058">
    <property type="entry name" value="AB_hydrolase_fold"/>
</dbReference>
<dbReference type="EMBL" id="ABCK01000011">
    <property type="protein sequence ID" value="EDM27158.1"/>
    <property type="molecule type" value="Genomic_DNA"/>
</dbReference>
<feature type="domain" description="Serine aminopeptidase S33" evidence="1">
    <location>
        <begin position="11"/>
        <end position="74"/>
    </location>
</feature>
<evidence type="ECO:0000313" key="2">
    <source>
        <dbReference type="EMBL" id="EDM27158.1"/>
    </source>
</evidence>
<name>A6DMG8_9BACT</name>
<proteinExistence type="predicted"/>
<dbReference type="RefSeq" id="WP_007279066.1">
    <property type="nucleotide sequence ID" value="NZ_ABCK01000011.1"/>
</dbReference>
<dbReference type="InterPro" id="IPR051044">
    <property type="entry name" value="MAG_DAG_Lipase"/>
</dbReference>
<dbReference type="STRING" id="313628.LNTAR_15852"/>
<dbReference type="Pfam" id="PF12146">
    <property type="entry name" value="Hydrolase_4"/>
    <property type="match status" value="2"/>
</dbReference>
<sequence>MKFENASAEYECLLLHGLCEHEGRMYDLAKFLQSHGCQVHVPTHLGHGERGLQSSAFKEIQKFYLDGSENLDLLRHDLVGSELEREYHQSRETVSMFCHLKELEEDLRLIELQSDKPIIIVGFSMGGLLALALSERYNSPRLKKTLLLSPALRVNIPKARGLLKPMSMMFNGILQLVHEMRYLNFPGTKMLGKYLSQAKWSIPCNEVSPNVSELRKEQFIFQNDPLIAKRVPLSYLNAIQELMLELRAKDMSSLSERVNLGLAWSSGDSIVNPKEIKRFAKHYKTDNLCVDDYDCHDLLRAQCSEKVYEFIEDFVKS</sequence>
<keyword evidence="3" id="KW-1185">Reference proteome</keyword>
<accession>A6DMG8</accession>
<dbReference type="InterPro" id="IPR022742">
    <property type="entry name" value="Hydrolase_4"/>
</dbReference>
<dbReference type="Proteomes" id="UP000004947">
    <property type="component" value="Unassembled WGS sequence"/>
</dbReference>
<evidence type="ECO:0000313" key="3">
    <source>
        <dbReference type="Proteomes" id="UP000004947"/>
    </source>
</evidence>
<gene>
    <name evidence="2" type="ORF">LNTAR_15852</name>
</gene>
<feature type="domain" description="Serine aminopeptidase S33" evidence="1">
    <location>
        <begin position="111"/>
        <end position="293"/>
    </location>
</feature>
<dbReference type="Gene3D" id="3.40.50.1820">
    <property type="entry name" value="alpha/beta hydrolase"/>
    <property type="match status" value="1"/>
</dbReference>
<dbReference type="AlphaFoldDB" id="A6DMG8"/>
<evidence type="ECO:0000259" key="1">
    <source>
        <dbReference type="Pfam" id="PF12146"/>
    </source>
</evidence>
<organism evidence="2 3">
    <name type="scientific">Lentisphaera araneosa HTCC2155</name>
    <dbReference type="NCBI Taxonomy" id="313628"/>
    <lineage>
        <taxon>Bacteria</taxon>
        <taxon>Pseudomonadati</taxon>
        <taxon>Lentisphaerota</taxon>
        <taxon>Lentisphaeria</taxon>
        <taxon>Lentisphaerales</taxon>
        <taxon>Lentisphaeraceae</taxon>
        <taxon>Lentisphaera</taxon>
    </lineage>
</organism>
<dbReference type="OrthoDB" id="9806902at2"/>
<dbReference type="ESTHER" id="9bact-a6dmg8">
    <property type="family name" value="6_AlphaBeta_hydrolase"/>
</dbReference>
<dbReference type="PANTHER" id="PTHR11614">
    <property type="entry name" value="PHOSPHOLIPASE-RELATED"/>
    <property type="match status" value="1"/>
</dbReference>